<accession>A0A4R0YUZ4</accession>
<protein>
    <recommendedName>
        <fullName evidence="3">Terminase small subunit</fullName>
    </recommendedName>
</protein>
<comment type="caution">
    <text evidence="1">The sequence shown here is derived from an EMBL/GenBank/DDBJ whole genome shotgun (WGS) entry which is preliminary data.</text>
</comment>
<dbReference type="Proteomes" id="UP000291822">
    <property type="component" value="Unassembled WGS sequence"/>
</dbReference>
<gene>
    <name evidence="1" type="ORF">EZM97_07540</name>
</gene>
<dbReference type="Gene3D" id="1.10.10.1400">
    <property type="entry name" value="Terminase, small subunit, N-terminal DNA-binding domain, HTH motif"/>
    <property type="match status" value="1"/>
</dbReference>
<dbReference type="AlphaFoldDB" id="A0A4R0YUZ4"/>
<organism evidence="1 2">
    <name type="scientific">Dyella soli</name>
    <dbReference type="NCBI Taxonomy" id="522319"/>
    <lineage>
        <taxon>Bacteria</taxon>
        <taxon>Pseudomonadati</taxon>
        <taxon>Pseudomonadota</taxon>
        <taxon>Gammaproteobacteria</taxon>
        <taxon>Lysobacterales</taxon>
        <taxon>Rhodanobacteraceae</taxon>
        <taxon>Dyella</taxon>
    </lineage>
</organism>
<name>A0A4R0YUZ4_9GAMM</name>
<sequence length="158" mass="17540">MKRGLTGVQAAIEAGYAEQSAKHAAYQLTHDNKLVMAELERIDQEFSEKCRYYKHQAALDLDGDIAAAQTANQYSAVAKFRELKMRMFNLIREKVDVTVERIDLAGAMAEAKARVRPMRDPDDIIDVMPLALTGPTANGPIDNKSIAHAGWPELDLNL</sequence>
<reference evidence="1 2" key="1">
    <citation type="submission" date="2019-02" db="EMBL/GenBank/DDBJ databases">
        <title>Dyella amyloliquefaciens sp. nov., isolated from forest soil.</title>
        <authorList>
            <person name="Gao Z.-H."/>
            <person name="Qiu L.-H."/>
        </authorList>
    </citation>
    <scope>NUCLEOTIDE SEQUENCE [LARGE SCALE GENOMIC DNA]</scope>
    <source>
        <strain evidence="1 2">KACC 12747</strain>
    </source>
</reference>
<evidence type="ECO:0000313" key="2">
    <source>
        <dbReference type="Proteomes" id="UP000291822"/>
    </source>
</evidence>
<dbReference type="InterPro" id="IPR038713">
    <property type="entry name" value="Terminase_Gp1_N_sf"/>
</dbReference>
<dbReference type="RefSeq" id="WP_131150075.1">
    <property type="nucleotide sequence ID" value="NZ_SJTG01000001.1"/>
</dbReference>
<evidence type="ECO:0000313" key="1">
    <source>
        <dbReference type="EMBL" id="TCI13142.1"/>
    </source>
</evidence>
<evidence type="ECO:0008006" key="3">
    <source>
        <dbReference type="Google" id="ProtNLM"/>
    </source>
</evidence>
<proteinExistence type="predicted"/>
<dbReference type="EMBL" id="SJTG01000001">
    <property type="protein sequence ID" value="TCI13142.1"/>
    <property type="molecule type" value="Genomic_DNA"/>
</dbReference>
<keyword evidence="2" id="KW-1185">Reference proteome</keyword>